<sequence>MLAFPLLLAACSEGDGPTGSYGASEDASLVRNGPSERAVQIGFDGPRFDACASFGRVTNLASGGEGLPVLAAPAGSAEIVDRIRAGRGVSMCQKVGDWVGVVYAPDANDPIDCGTGSPVPTRRAYDGPCRSGWVDEDFLKLMAG</sequence>
<keyword evidence="2" id="KW-1185">Reference proteome</keyword>
<name>A0A844Y7D7_9SPHN</name>
<gene>
    <name evidence="1" type="ORF">GRI47_05070</name>
</gene>
<proteinExistence type="predicted"/>
<dbReference type="Proteomes" id="UP000430272">
    <property type="component" value="Unassembled WGS sequence"/>
</dbReference>
<evidence type="ECO:0008006" key="3">
    <source>
        <dbReference type="Google" id="ProtNLM"/>
    </source>
</evidence>
<protein>
    <recommendedName>
        <fullName evidence="3">Integron</fullName>
    </recommendedName>
</protein>
<reference evidence="1 2" key="1">
    <citation type="submission" date="2019-12" db="EMBL/GenBank/DDBJ databases">
        <title>Genomic-based taxomic classification of the family Erythrobacteraceae.</title>
        <authorList>
            <person name="Xu L."/>
        </authorList>
    </citation>
    <scope>NUCLEOTIDE SEQUENCE [LARGE SCALE GENOMIC DNA]</scope>
    <source>
        <strain evidence="1 2">JCM 17468</strain>
    </source>
</reference>
<evidence type="ECO:0000313" key="2">
    <source>
        <dbReference type="Proteomes" id="UP000430272"/>
    </source>
</evidence>
<dbReference type="OrthoDB" id="9816009at2"/>
<organism evidence="1 2">
    <name type="scientific">Qipengyuania pelagi</name>
    <dbReference type="NCBI Taxonomy" id="994320"/>
    <lineage>
        <taxon>Bacteria</taxon>
        <taxon>Pseudomonadati</taxon>
        <taxon>Pseudomonadota</taxon>
        <taxon>Alphaproteobacteria</taxon>
        <taxon>Sphingomonadales</taxon>
        <taxon>Erythrobacteraceae</taxon>
        <taxon>Qipengyuania</taxon>
    </lineage>
</organism>
<evidence type="ECO:0000313" key="1">
    <source>
        <dbReference type="EMBL" id="MXO53379.1"/>
    </source>
</evidence>
<dbReference type="AlphaFoldDB" id="A0A844Y7D7"/>
<dbReference type="RefSeq" id="WP_160660245.1">
    <property type="nucleotide sequence ID" value="NZ_BAABDV010000001.1"/>
</dbReference>
<comment type="caution">
    <text evidence="1">The sequence shown here is derived from an EMBL/GenBank/DDBJ whole genome shotgun (WGS) entry which is preliminary data.</text>
</comment>
<accession>A0A844Y7D7</accession>
<dbReference type="EMBL" id="WTYD01000001">
    <property type="protein sequence ID" value="MXO53379.1"/>
    <property type="molecule type" value="Genomic_DNA"/>
</dbReference>